<keyword evidence="3" id="KW-1185">Reference proteome</keyword>
<feature type="transmembrane region" description="Helical" evidence="1">
    <location>
        <begin position="6"/>
        <end position="24"/>
    </location>
</feature>
<evidence type="ECO:0000256" key="1">
    <source>
        <dbReference type="SAM" id="Phobius"/>
    </source>
</evidence>
<evidence type="ECO:0000313" key="3">
    <source>
        <dbReference type="Proteomes" id="UP000595498"/>
    </source>
</evidence>
<sequence>MKNNLKYWEIILAVLFMNMPIILFSQPRGAPKKGVKNVLAEKITDLPLFRKF</sequence>
<keyword evidence="1" id="KW-0812">Transmembrane</keyword>
<proteinExistence type="predicted"/>
<accession>A0ABX7CWX7</accession>
<keyword evidence="1" id="KW-1133">Transmembrane helix</keyword>
<reference evidence="2 3" key="1">
    <citation type="submission" date="2021-01" db="EMBL/GenBank/DDBJ databases">
        <title>FDA dAtabase for Regulatory Grade micrObial Sequences (FDA-ARGOS): Supporting development and validation of Infectious Disease Dx tests.</title>
        <authorList>
            <person name="Sproer C."/>
            <person name="Gronow S."/>
            <person name="Severitt S."/>
            <person name="Schroder I."/>
            <person name="Tallon L."/>
            <person name="Sadzewicz L."/>
            <person name="Zhao X."/>
            <person name="Boylan J."/>
            <person name="Ott S."/>
            <person name="Bowen H."/>
            <person name="Vavikolanu K."/>
            <person name="Mehta A."/>
            <person name="Aluvathingal J."/>
            <person name="Nadendla S."/>
            <person name="Lowell S."/>
            <person name="Myers T."/>
            <person name="Yan Y."/>
            <person name="Sichtig H."/>
        </authorList>
    </citation>
    <scope>NUCLEOTIDE SEQUENCE [LARGE SCALE GENOMIC DNA]</scope>
    <source>
        <strain evidence="2 3">FDAARGOS_1141</strain>
    </source>
</reference>
<protein>
    <submittedName>
        <fullName evidence="2">Uncharacterized protein</fullName>
    </submittedName>
</protein>
<evidence type="ECO:0000313" key="2">
    <source>
        <dbReference type="EMBL" id="QQT55296.1"/>
    </source>
</evidence>
<gene>
    <name evidence="2" type="ORF">I6I98_08600</name>
</gene>
<name>A0ABX7CWX7_SPHMU</name>
<keyword evidence="1" id="KW-0472">Membrane</keyword>
<organism evidence="2 3">
    <name type="scientific">Sphingobacterium multivorum</name>
    <dbReference type="NCBI Taxonomy" id="28454"/>
    <lineage>
        <taxon>Bacteria</taxon>
        <taxon>Pseudomonadati</taxon>
        <taxon>Bacteroidota</taxon>
        <taxon>Sphingobacteriia</taxon>
        <taxon>Sphingobacteriales</taxon>
        <taxon>Sphingobacteriaceae</taxon>
        <taxon>Sphingobacterium</taxon>
    </lineage>
</organism>
<dbReference type="Proteomes" id="UP000595498">
    <property type="component" value="Chromosome"/>
</dbReference>
<dbReference type="EMBL" id="CP068224">
    <property type="protein sequence ID" value="QQT55296.1"/>
    <property type="molecule type" value="Genomic_DNA"/>
</dbReference>